<dbReference type="InterPro" id="IPR038296">
    <property type="entry name" value="ParD_sf"/>
</dbReference>
<accession>A0AB73IDP0</accession>
<dbReference type="GO" id="GO:0006355">
    <property type="term" value="P:regulation of DNA-templated transcription"/>
    <property type="evidence" value="ECO:0007669"/>
    <property type="project" value="InterPro"/>
</dbReference>
<name>A0AB73IDP0_9BURK</name>
<keyword evidence="1" id="KW-1277">Toxin-antitoxin system</keyword>
<proteinExistence type="predicted"/>
<dbReference type="RefSeq" id="WP_392394066.1">
    <property type="nucleotide sequence ID" value="NZ_JAURTK010000003.1"/>
</dbReference>
<dbReference type="InterPro" id="IPR010985">
    <property type="entry name" value="Ribbon_hlx_hlx"/>
</dbReference>
<reference evidence="3" key="1">
    <citation type="submission" date="2023-07" db="EMBL/GenBank/DDBJ databases">
        <title>Sorghum-associated microbial communities from plants grown in Nebraska, USA.</title>
        <authorList>
            <person name="Schachtman D."/>
        </authorList>
    </citation>
    <scope>NUCLEOTIDE SEQUENCE</scope>
    <source>
        <strain evidence="3">DS1061</strain>
    </source>
</reference>
<comment type="caution">
    <text evidence="3">The sequence shown here is derived from an EMBL/GenBank/DDBJ whole genome shotgun (WGS) entry which is preliminary data.</text>
</comment>
<gene>
    <name evidence="3" type="ORF">J2793_003436</name>
</gene>
<feature type="compositionally biased region" description="Polar residues" evidence="2">
    <location>
        <begin position="43"/>
        <end position="55"/>
    </location>
</feature>
<dbReference type="Proteomes" id="UP001229486">
    <property type="component" value="Unassembled WGS sequence"/>
</dbReference>
<protein>
    <submittedName>
        <fullName evidence="3">Addiction module CopG family antidote</fullName>
    </submittedName>
</protein>
<dbReference type="Gene3D" id="6.10.10.120">
    <property type="entry name" value="Antitoxin ParD1-like"/>
    <property type="match status" value="1"/>
</dbReference>
<dbReference type="Pfam" id="PF03693">
    <property type="entry name" value="ParD_antitoxin"/>
    <property type="match status" value="1"/>
</dbReference>
<sequence length="77" mass="8293">MPSKHALCVSLTERLASFIKAEIVVGRYSTASEVVRAGPRLLQEQSMPSLDNSADGTPPKRQARPNGGKGAAMRDKR</sequence>
<evidence type="ECO:0000256" key="1">
    <source>
        <dbReference type="ARBA" id="ARBA00022649"/>
    </source>
</evidence>
<dbReference type="AlphaFoldDB" id="A0AB73IDP0"/>
<evidence type="ECO:0000313" key="4">
    <source>
        <dbReference type="Proteomes" id="UP001229486"/>
    </source>
</evidence>
<dbReference type="EMBL" id="JAURTK010000003">
    <property type="protein sequence ID" value="MDP9647990.1"/>
    <property type="molecule type" value="Genomic_DNA"/>
</dbReference>
<dbReference type="InterPro" id="IPR022789">
    <property type="entry name" value="ParD"/>
</dbReference>
<dbReference type="SUPFAM" id="SSF47598">
    <property type="entry name" value="Ribbon-helix-helix"/>
    <property type="match status" value="1"/>
</dbReference>
<feature type="region of interest" description="Disordered" evidence="2">
    <location>
        <begin position="39"/>
        <end position="77"/>
    </location>
</feature>
<evidence type="ECO:0000313" key="3">
    <source>
        <dbReference type="EMBL" id="MDP9647990.1"/>
    </source>
</evidence>
<evidence type="ECO:0000256" key="2">
    <source>
        <dbReference type="SAM" id="MobiDB-lite"/>
    </source>
</evidence>
<organism evidence="3 4">
    <name type="scientific">Paraburkholderia caledonica</name>
    <dbReference type="NCBI Taxonomy" id="134536"/>
    <lineage>
        <taxon>Bacteria</taxon>
        <taxon>Pseudomonadati</taxon>
        <taxon>Pseudomonadota</taxon>
        <taxon>Betaproteobacteria</taxon>
        <taxon>Burkholderiales</taxon>
        <taxon>Burkholderiaceae</taxon>
        <taxon>Paraburkholderia</taxon>
    </lineage>
</organism>